<evidence type="ECO:0000313" key="2">
    <source>
        <dbReference type="Proteomes" id="UP001386955"/>
    </source>
</evidence>
<dbReference type="Proteomes" id="UP001386955">
    <property type="component" value="Unassembled WGS sequence"/>
</dbReference>
<dbReference type="AlphaFoldDB" id="A0AAN9S936"/>
<comment type="caution">
    <text evidence="1">The sequence shown here is derived from an EMBL/GenBank/DDBJ whole genome shotgun (WGS) entry which is preliminary data.</text>
</comment>
<dbReference type="EMBL" id="JAYMYS010000005">
    <property type="protein sequence ID" value="KAK7390875.1"/>
    <property type="molecule type" value="Genomic_DNA"/>
</dbReference>
<accession>A0AAN9S936</accession>
<organism evidence="1 2">
    <name type="scientific">Psophocarpus tetragonolobus</name>
    <name type="common">Winged bean</name>
    <name type="synonym">Dolichos tetragonolobus</name>
    <dbReference type="NCBI Taxonomy" id="3891"/>
    <lineage>
        <taxon>Eukaryota</taxon>
        <taxon>Viridiplantae</taxon>
        <taxon>Streptophyta</taxon>
        <taxon>Embryophyta</taxon>
        <taxon>Tracheophyta</taxon>
        <taxon>Spermatophyta</taxon>
        <taxon>Magnoliopsida</taxon>
        <taxon>eudicotyledons</taxon>
        <taxon>Gunneridae</taxon>
        <taxon>Pentapetalae</taxon>
        <taxon>rosids</taxon>
        <taxon>fabids</taxon>
        <taxon>Fabales</taxon>
        <taxon>Fabaceae</taxon>
        <taxon>Papilionoideae</taxon>
        <taxon>50 kb inversion clade</taxon>
        <taxon>NPAAA clade</taxon>
        <taxon>indigoferoid/millettioid clade</taxon>
        <taxon>Phaseoleae</taxon>
        <taxon>Psophocarpus</taxon>
    </lineage>
</organism>
<gene>
    <name evidence="1" type="ORF">VNO78_19035</name>
</gene>
<sequence>MLKHYVKPKLVQIETRLEAQVEVVNVNLSHSPLRYTCKAHRKHRILKPKPRIIAFPLKTLMIRLTDS</sequence>
<name>A0AAN9S936_PSOTE</name>
<proteinExistence type="predicted"/>
<evidence type="ECO:0000313" key="1">
    <source>
        <dbReference type="EMBL" id="KAK7390875.1"/>
    </source>
</evidence>
<keyword evidence="2" id="KW-1185">Reference proteome</keyword>
<protein>
    <submittedName>
        <fullName evidence="1">Uncharacterized protein</fullName>
    </submittedName>
</protein>
<reference evidence="1 2" key="1">
    <citation type="submission" date="2024-01" db="EMBL/GenBank/DDBJ databases">
        <title>The genomes of 5 underutilized Papilionoideae crops provide insights into root nodulation and disease resistanc.</title>
        <authorList>
            <person name="Jiang F."/>
        </authorList>
    </citation>
    <scope>NUCLEOTIDE SEQUENCE [LARGE SCALE GENOMIC DNA]</scope>
    <source>
        <strain evidence="1">DUOXIRENSHENG_FW03</strain>
        <tissue evidence="1">Leaves</tissue>
    </source>
</reference>